<dbReference type="SUPFAM" id="SSF116726">
    <property type="entry name" value="TrkA C-terminal domain-like"/>
    <property type="match status" value="1"/>
</dbReference>
<dbReference type="AlphaFoldDB" id="V4HCP8"/>
<organism evidence="4 5">
    <name type="scientific">Candidatus Halobonum tyrrellensis G22</name>
    <dbReference type="NCBI Taxonomy" id="1324957"/>
    <lineage>
        <taxon>Archaea</taxon>
        <taxon>Methanobacteriati</taxon>
        <taxon>Methanobacteriota</taxon>
        <taxon>Stenosarchaea group</taxon>
        <taxon>Halobacteria</taxon>
        <taxon>Halobacteriales</taxon>
        <taxon>Haloferacaceae</taxon>
        <taxon>Candidatus Halobonum</taxon>
    </lineage>
</organism>
<feature type="transmembrane region" description="Helical" evidence="2">
    <location>
        <begin position="116"/>
        <end position="138"/>
    </location>
</feature>
<keyword evidence="2" id="KW-1133">Transmembrane helix</keyword>
<feature type="compositionally biased region" description="Low complexity" evidence="1">
    <location>
        <begin position="291"/>
        <end position="318"/>
    </location>
</feature>
<dbReference type="STRING" id="1324957.K933_12441"/>
<dbReference type="Pfam" id="PF26503">
    <property type="entry name" value="DUF8167_3rd"/>
    <property type="match status" value="1"/>
</dbReference>
<feature type="region of interest" description="Disordered" evidence="1">
    <location>
        <begin position="448"/>
        <end position="468"/>
    </location>
</feature>
<dbReference type="Proteomes" id="UP000017840">
    <property type="component" value="Unassembled WGS sequence"/>
</dbReference>
<gene>
    <name evidence="4" type="ORF">K933_12441</name>
</gene>
<evidence type="ECO:0000256" key="2">
    <source>
        <dbReference type="SAM" id="Phobius"/>
    </source>
</evidence>
<name>V4HCP8_9EURY</name>
<keyword evidence="5" id="KW-1185">Reference proteome</keyword>
<reference evidence="4 5" key="1">
    <citation type="journal article" date="2013" name="Genome Announc.">
        <title>Draft Genome Sequence of 'Candidatus Halobonum tyrrellensis' Strain G22, Isolated from the Hypersaline Waters of Lake Tyrrell, Australia.</title>
        <authorList>
            <person name="Ugalde J.A."/>
            <person name="Narasingarao P."/>
            <person name="Kuo S."/>
            <person name="Podell S."/>
            <person name="Allen E.E."/>
        </authorList>
    </citation>
    <scope>NUCLEOTIDE SEQUENCE [LARGE SCALE GENOMIC DNA]</scope>
    <source>
        <strain evidence="4 5">G22</strain>
    </source>
</reference>
<dbReference type="PROSITE" id="PS51202">
    <property type="entry name" value="RCK_C"/>
    <property type="match status" value="1"/>
</dbReference>
<evidence type="ECO:0000259" key="3">
    <source>
        <dbReference type="PROSITE" id="PS51202"/>
    </source>
</evidence>
<feature type="domain" description="RCK C-terminal" evidence="3">
    <location>
        <begin position="373"/>
        <end position="453"/>
    </location>
</feature>
<dbReference type="Pfam" id="PF26501">
    <property type="entry name" value="DUF8167"/>
    <property type="match status" value="1"/>
</dbReference>
<dbReference type="Pfam" id="PF26502">
    <property type="entry name" value="DUF8167_2nd"/>
    <property type="match status" value="1"/>
</dbReference>
<dbReference type="GO" id="GO:0006813">
    <property type="term" value="P:potassium ion transport"/>
    <property type="evidence" value="ECO:0007669"/>
    <property type="project" value="InterPro"/>
</dbReference>
<comment type="caution">
    <text evidence="4">The sequence shown here is derived from an EMBL/GenBank/DDBJ whole genome shotgun (WGS) entry which is preliminary data.</text>
</comment>
<keyword evidence="2" id="KW-0812">Transmembrane</keyword>
<dbReference type="InterPro" id="IPR006037">
    <property type="entry name" value="RCK_C"/>
</dbReference>
<dbReference type="InterPro" id="IPR058480">
    <property type="entry name" value="DUF8167_N"/>
</dbReference>
<protein>
    <submittedName>
        <fullName evidence="4">TrkA-C domain-containing protein</fullName>
    </submittedName>
</protein>
<dbReference type="PATRIC" id="fig|1324957.4.peg.2526"/>
<evidence type="ECO:0000313" key="5">
    <source>
        <dbReference type="Proteomes" id="UP000017840"/>
    </source>
</evidence>
<keyword evidence="2" id="KW-0472">Membrane</keyword>
<dbReference type="InterPro" id="IPR058603">
    <property type="entry name" value="DUF8167_2nd"/>
</dbReference>
<dbReference type="EMBL" id="ASGZ01000044">
    <property type="protein sequence ID" value="ESP87803.1"/>
    <property type="molecule type" value="Genomic_DNA"/>
</dbReference>
<feature type="transmembrane region" description="Helical" evidence="2">
    <location>
        <begin position="54"/>
        <end position="72"/>
    </location>
</feature>
<evidence type="ECO:0000256" key="1">
    <source>
        <dbReference type="SAM" id="MobiDB-lite"/>
    </source>
</evidence>
<dbReference type="InterPro" id="IPR036721">
    <property type="entry name" value="RCK_C_sf"/>
</dbReference>
<dbReference type="InterPro" id="IPR058604">
    <property type="entry name" value="DUF8167_3rd"/>
</dbReference>
<dbReference type="eggNOG" id="arCOG07570">
    <property type="taxonomic scope" value="Archaea"/>
</dbReference>
<sequence length="468" mass="47169">MTVAPVASVVSVASVVDPAAVPVVGVRRVAVALFAPVGQTGQVDATLAVRAARVLGFATMSFLMAAVAALGYRWYVREPVPGGLAVLVGVAGVAFYLNTVGLLGELLSVVQRQEDFFTTANVLTNTATLAVAALAAPLGRRAGDGFARNVVAVAGADRVDGEVGRLVRTVGRVVTVTLPEEIETLEGYDPVPEATVERLAGATLILPRRPADASLRERLTTRLKEDYGVSYVDVDLTGGDVSYLAVGQRVAGLGPTLGPGTCAVPVRADPANGASVGDVVQVWTTASGAGADHADGAGADSTGADGSTASAGAAGGADADADGARPERVATGELRATAGDVVTLAVDEADAAALSADREYRLLTLPTDPRVDREFASLLRAAAETMGVVTVGGGSDLVGAVVGDLPGTVVAVRPAAGSVDPLPRRDRRLAAGDALYVVARPDAIRDLEARAGTGADDPPADGASRGRS</sequence>
<proteinExistence type="predicted"/>
<feature type="transmembrane region" description="Helical" evidence="2">
    <location>
        <begin position="84"/>
        <end position="104"/>
    </location>
</feature>
<evidence type="ECO:0000313" key="4">
    <source>
        <dbReference type="EMBL" id="ESP87803.1"/>
    </source>
</evidence>
<feature type="region of interest" description="Disordered" evidence="1">
    <location>
        <begin position="291"/>
        <end position="324"/>
    </location>
</feature>
<dbReference type="GO" id="GO:0008324">
    <property type="term" value="F:monoatomic cation transmembrane transporter activity"/>
    <property type="evidence" value="ECO:0007669"/>
    <property type="project" value="InterPro"/>
</dbReference>
<accession>V4HCP8</accession>